<keyword evidence="4 5" id="KW-0472">Membrane</keyword>
<comment type="subcellular location">
    <subcellularLocation>
        <location evidence="1">Membrane</location>
        <topology evidence="1">Multi-pass membrane protein</topology>
    </subcellularLocation>
</comment>
<name>A0A5J4SX58_9ZZZZ</name>
<feature type="transmembrane region" description="Helical" evidence="5">
    <location>
        <begin position="98"/>
        <end position="121"/>
    </location>
</feature>
<dbReference type="EMBL" id="SNRY01000022">
    <property type="protein sequence ID" value="KAA6350806.1"/>
    <property type="molecule type" value="Genomic_DNA"/>
</dbReference>
<accession>A0A5J4SX58</accession>
<comment type="caution">
    <text evidence="6">The sequence shown here is derived from an EMBL/GenBank/DDBJ whole genome shotgun (WGS) entry which is preliminary data.</text>
</comment>
<dbReference type="GO" id="GO:0009403">
    <property type="term" value="P:toxin biosynthetic process"/>
    <property type="evidence" value="ECO:0007669"/>
    <property type="project" value="InterPro"/>
</dbReference>
<dbReference type="PANTHER" id="PTHR37306">
    <property type="entry name" value="COLICIN V PRODUCTION PROTEIN"/>
    <property type="match status" value="1"/>
</dbReference>
<evidence type="ECO:0000256" key="3">
    <source>
        <dbReference type="ARBA" id="ARBA00022989"/>
    </source>
</evidence>
<proteinExistence type="predicted"/>
<reference evidence="6" key="1">
    <citation type="submission" date="2019-03" db="EMBL/GenBank/DDBJ databases">
        <title>Single cell metagenomics reveals metabolic interactions within the superorganism composed of flagellate Streblomastix strix and complex community of Bacteroidetes bacteria on its surface.</title>
        <authorList>
            <person name="Treitli S.C."/>
            <person name="Kolisko M."/>
            <person name="Husnik F."/>
            <person name="Keeling P."/>
            <person name="Hampl V."/>
        </authorList>
    </citation>
    <scope>NUCLEOTIDE SEQUENCE</scope>
    <source>
        <strain evidence="6">STM</strain>
    </source>
</reference>
<evidence type="ECO:0000256" key="5">
    <source>
        <dbReference type="SAM" id="Phobius"/>
    </source>
</evidence>
<sequence>MTVIDIVVLVCIIVGGIIGLKKGLVWQVATILGLILGFTIAKHLYAYIAEKYVSSITNSLTIAQIIAFIAIWLIVPIVFSLAGALLTKIINAASLGCFNRSLGAVLGVIKYMFLIGVMIHILDRFDSGNHIISQNKKDTSAFYYPLKTFTGMIFPAIKELKQKTIFEQQDEPKRRKA</sequence>
<organism evidence="6">
    <name type="scientific">termite gut metagenome</name>
    <dbReference type="NCBI Taxonomy" id="433724"/>
    <lineage>
        <taxon>unclassified sequences</taxon>
        <taxon>metagenomes</taxon>
        <taxon>organismal metagenomes</taxon>
    </lineage>
</organism>
<dbReference type="PANTHER" id="PTHR37306:SF1">
    <property type="entry name" value="COLICIN V PRODUCTION PROTEIN"/>
    <property type="match status" value="1"/>
</dbReference>
<dbReference type="AlphaFoldDB" id="A0A5J4SX58"/>
<dbReference type="Pfam" id="PF02674">
    <property type="entry name" value="Colicin_V"/>
    <property type="match status" value="1"/>
</dbReference>
<feature type="transmembrane region" description="Helical" evidence="5">
    <location>
        <begin position="61"/>
        <end position="86"/>
    </location>
</feature>
<evidence type="ECO:0000256" key="1">
    <source>
        <dbReference type="ARBA" id="ARBA00004141"/>
    </source>
</evidence>
<evidence type="ECO:0000256" key="4">
    <source>
        <dbReference type="ARBA" id="ARBA00023136"/>
    </source>
</evidence>
<gene>
    <name evidence="6" type="ORF">EZS27_001794</name>
</gene>
<protein>
    <recommendedName>
        <fullName evidence="7">Colicin V production protein</fullName>
    </recommendedName>
</protein>
<evidence type="ECO:0000256" key="2">
    <source>
        <dbReference type="ARBA" id="ARBA00022692"/>
    </source>
</evidence>
<feature type="transmembrane region" description="Helical" evidence="5">
    <location>
        <begin position="6"/>
        <end position="24"/>
    </location>
</feature>
<dbReference type="InterPro" id="IPR003825">
    <property type="entry name" value="Colicin-V_CvpA"/>
</dbReference>
<evidence type="ECO:0008006" key="7">
    <source>
        <dbReference type="Google" id="ProtNLM"/>
    </source>
</evidence>
<keyword evidence="2 5" id="KW-0812">Transmembrane</keyword>
<dbReference type="GO" id="GO:0016020">
    <property type="term" value="C:membrane"/>
    <property type="evidence" value="ECO:0007669"/>
    <property type="project" value="UniProtKB-SubCell"/>
</dbReference>
<keyword evidence="3 5" id="KW-1133">Transmembrane helix</keyword>
<feature type="transmembrane region" description="Helical" evidence="5">
    <location>
        <begin position="31"/>
        <end position="49"/>
    </location>
</feature>
<evidence type="ECO:0000313" key="6">
    <source>
        <dbReference type="EMBL" id="KAA6350806.1"/>
    </source>
</evidence>